<dbReference type="Pfam" id="PF02613">
    <property type="entry name" value="Nitrate_red_del"/>
    <property type="match status" value="1"/>
</dbReference>
<dbReference type="RefSeq" id="WP_214185536.1">
    <property type="nucleotide sequence ID" value="NZ_BSDS01000002.1"/>
</dbReference>
<dbReference type="GO" id="GO:0051131">
    <property type="term" value="P:chaperone-mediated protein complex assembly"/>
    <property type="evidence" value="ECO:0007669"/>
    <property type="project" value="InterPro"/>
</dbReference>
<keyword evidence="3" id="KW-1185">Reference proteome</keyword>
<sequence length="169" mass="18893">MVANLYRCFADVLDYPTPHLAGRVEDALNLLAPLDMNAARRLGRFRTVVAETPLSRLEEIYTGTFDLQPLCSPHVGYHLFGEDCRRALFMIRLKERYAALDVPPDSELPDHICAILRFLALEPESGMARDLVFEGLHPAAAKMVATFGESENPYRHVIGALVLLLEEGN</sequence>
<dbReference type="InterPro" id="IPR003765">
    <property type="entry name" value="NO3_reductase_chaperone_NarJ"/>
</dbReference>
<name>A0A9W6G1K5_9BACT</name>
<dbReference type="Proteomes" id="UP001144352">
    <property type="component" value="Unassembled WGS sequence"/>
</dbReference>
<dbReference type="InterPro" id="IPR036411">
    <property type="entry name" value="TorD-like_sf"/>
</dbReference>
<proteinExistence type="predicted"/>
<dbReference type="GO" id="GO:0042128">
    <property type="term" value="P:nitrate assimilation"/>
    <property type="evidence" value="ECO:0007669"/>
    <property type="project" value="UniProtKB-KW"/>
</dbReference>
<dbReference type="InterPro" id="IPR020945">
    <property type="entry name" value="DMSO/NO3_reduct_chaperone"/>
</dbReference>
<protein>
    <recommendedName>
        <fullName evidence="4">Nitrate reductase molybdenum cofactor assembly chaperone</fullName>
    </recommendedName>
</protein>
<reference evidence="2" key="1">
    <citation type="submission" date="2022-12" db="EMBL/GenBank/DDBJ databases">
        <title>Reference genome sequencing for broad-spectrum identification of bacterial and archaeal isolates by mass spectrometry.</title>
        <authorList>
            <person name="Sekiguchi Y."/>
            <person name="Tourlousse D.M."/>
        </authorList>
    </citation>
    <scope>NUCLEOTIDE SEQUENCE</scope>
    <source>
        <strain evidence="2">H2</strain>
    </source>
</reference>
<evidence type="ECO:0008006" key="4">
    <source>
        <dbReference type="Google" id="ProtNLM"/>
    </source>
</evidence>
<accession>A0A9W6G1K5</accession>
<dbReference type="Gene3D" id="1.10.3480.10">
    <property type="entry name" value="TorD-like"/>
    <property type="match status" value="1"/>
</dbReference>
<dbReference type="AlphaFoldDB" id="A0A9W6G1K5"/>
<evidence type="ECO:0000313" key="3">
    <source>
        <dbReference type="Proteomes" id="UP001144352"/>
    </source>
</evidence>
<keyword evidence="1" id="KW-0534">Nitrate assimilation</keyword>
<dbReference type="PANTHER" id="PTHR43680:SF2">
    <property type="entry name" value="NITRATE REDUCTASE MOLYBDENUM COFACTOR ASSEMBLY CHAPERONE NARJ"/>
    <property type="match status" value="1"/>
</dbReference>
<comment type="caution">
    <text evidence="2">The sequence shown here is derived from an EMBL/GenBank/DDBJ whole genome shotgun (WGS) entry which is preliminary data.</text>
</comment>
<dbReference type="PANTHER" id="PTHR43680">
    <property type="entry name" value="NITRATE REDUCTASE MOLYBDENUM COFACTOR ASSEMBLY CHAPERONE"/>
    <property type="match status" value="1"/>
</dbReference>
<dbReference type="SUPFAM" id="SSF89155">
    <property type="entry name" value="TorD-like"/>
    <property type="match status" value="1"/>
</dbReference>
<dbReference type="EMBL" id="BSDS01000002">
    <property type="protein sequence ID" value="GLI38801.1"/>
    <property type="molecule type" value="Genomic_DNA"/>
</dbReference>
<evidence type="ECO:0000256" key="1">
    <source>
        <dbReference type="ARBA" id="ARBA00023063"/>
    </source>
</evidence>
<evidence type="ECO:0000313" key="2">
    <source>
        <dbReference type="EMBL" id="GLI38801.1"/>
    </source>
</evidence>
<dbReference type="GO" id="GO:0016530">
    <property type="term" value="F:metallochaperone activity"/>
    <property type="evidence" value="ECO:0007669"/>
    <property type="project" value="TreeGrafter"/>
</dbReference>
<gene>
    <name evidence="2" type="ORF">GHYDROH2_23020</name>
</gene>
<organism evidence="2 3">
    <name type="scientific">Geobacter hydrogenophilus</name>
    <dbReference type="NCBI Taxonomy" id="40983"/>
    <lineage>
        <taxon>Bacteria</taxon>
        <taxon>Pseudomonadati</taxon>
        <taxon>Thermodesulfobacteriota</taxon>
        <taxon>Desulfuromonadia</taxon>
        <taxon>Geobacterales</taxon>
        <taxon>Geobacteraceae</taxon>
        <taxon>Geobacter</taxon>
    </lineage>
</organism>
<dbReference type="GO" id="GO:0051082">
    <property type="term" value="F:unfolded protein binding"/>
    <property type="evidence" value="ECO:0007669"/>
    <property type="project" value="InterPro"/>
</dbReference>